<reference evidence="1" key="1">
    <citation type="journal article" date="2020" name="Stud. Mycol.">
        <title>101 Dothideomycetes genomes: a test case for predicting lifestyles and emergence of pathogens.</title>
        <authorList>
            <person name="Haridas S."/>
            <person name="Albert R."/>
            <person name="Binder M."/>
            <person name="Bloem J."/>
            <person name="Labutti K."/>
            <person name="Salamov A."/>
            <person name="Andreopoulos B."/>
            <person name="Baker S."/>
            <person name="Barry K."/>
            <person name="Bills G."/>
            <person name="Bluhm B."/>
            <person name="Cannon C."/>
            <person name="Castanera R."/>
            <person name="Culley D."/>
            <person name="Daum C."/>
            <person name="Ezra D."/>
            <person name="Gonzalez J."/>
            <person name="Henrissat B."/>
            <person name="Kuo A."/>
            <person name="Liang C."/>
            <person name="Lipzen A."/>
            <person name="Lutzoni F."/>
            <person name="Magnuson J."/>
            <person name="Mondo S."/>
            <person name="Nolan M."/>
            <person name="Ohm R."/>
            <person name="Pangilinan J."/>
            <person name="Park H.-J."/>
            <person name="Ramirez L."/>
            <person name="Alfaro M."/>
            <person name="Sun H."/>
            <person name="Tritt A."/>
            <person name="Yoshinaga Y."/>
            <person name="Zwiers L.-H."/>
            <person name="Turgeon B."/>
            <person name="Goodwin S."/>
            <person name="Spatafora J."/>
            <person name="Crous P."/>
            <person name="Grigoriev I."/>
        </authorList>
    </citation>
    <scope>NUCLEOTIDE SEQUENCE</scope>
    <source>
        <strain evidence="1">CBS 675.92</strain>
    </source>
</reference>
<dbReference type="EMBL" id="ML976981">
    <property type="protein sequence ID" value="KAF1961411.1"/>
    <property type="molecule type" value="Genomic_DNA"/>
</dbReference>
<sequence length="224" mass="25678">MTGITCLRAVATPTARNQLFLSPPYYGLLDTLHSANKIDKNKARETHETWDDEFQYGCSSSQGELADYDPVVYRIANRAAFTAVIKRTPFTRTLWSDLELCQQVYNPVTKTQYKIGDTVYVLPDSGYVLIVDIRQEMDEEERKDVTGLFFLAVWYYKTIVSSHAQVLELESLGPKFTKGNDKMQIYDVHDKVHRNLPAIPDEDCFIAKALKLNKHHPYFGSVEE</sequence>
<accession>A0A6A5U909</accession>
<proteinExistence type="predicted"/>
<name>A0A6A5U909_9PLEO</name>
<protein>
    <submittedName>
        <fullName evidence="1">Uncharacterized protein</fullName>
    </submittedName>
</protein>
<evidence type="ECO:0000313" key="1">
    <source>
        <dbReference type="EMBL" id="KAF1961411.1"/>
    </source>
</evidence>
<keyword evidence="2" id="KW-1185">Reference proteome</keyword>
<dbReference type="AlphaFoldDB" id="A0A6A5U909"/>
<evidence type="ECO:0000313" key="2">
    <source>
        <dbReference type="Proteomes" id="UP000800035"/>
    </source>
</evidence>
<dbReference type="Proteomes" id="UP000800035">
    <property type="component" value="Unassembled WGS sequence"/>
</dbReference>
<organism evidence="1 2">
    <name type="scientific">Byssothecium circinans</name>
    <dbReference type="NCBI Taxonomy" id="147558"/>
    <lineage>
        <taxon>Eukaryota</taxon>
        <taxon>Fungi</taxon>
        <taxon>Dikarya</taxon>
        <taxon>Ascomycota</taxon>
        <taxon>Pezizomycotina</taxon>
        <taxon>Dothideomycetes</taxon>
        <taxon>Pleosporomycetidae</taxon>
        <taxon>Pleosporales</taxon>
        <taxon>Massarineae</taxon>
        <taxon>Massarinaceae</taxon>
        <taxon>Byssothecium</taxon>
    </lineage>
</organism>
<gene>
    <name evidence="1" type="ORF">CC80DRAFT_543755</name>
</gene>